<dbReference type="EMBL" id="ABLC01000151">
    <property type="protein sequence ID" value="EDT01868.1"/>
    <property type="molecule type" value="Genomic_DNA"/>
</dbReference>
<protein>
    <recommendedName>
        <fullName evidence="9">DEAD-box ATP-dependent RNA helicase RhpA</fullName>
        <ecNumber evidence="1">3.6.4.13</ecNumber>
    </recommendedName>
</protein>
<dbReference type="GO" id="GO:0016787">
    <property type="term" value="F:hydrolase activity"/>
    <property type="evidence" value="ECO:0007669"/>
    <property type="project" value="UniProtKB-KW"/>
</dbReference>
<gene>
    <name evidence="16" type="ORF">BamIOP4010DRAFT_4613</name>
</gene>
<dbReference type="CDD" id="cd00268">
    <property type="entry name" value="DEADc"/>
    <property type="match status" value="1"/>
</dbReference>
<dbReference type="GO" id="GO:0042255">
    <property type="term" value="P:ribosome assembly"/>
    <property type="evidence" value="ECO:0007669"/>
    <property type="project" value="UniProtKB-ARBA"/>
</dbReference>
<evidence type="ECO:0000256" key="11">
    <source>
        <dbReference type="RuleBase" id="RU000492"/>
    </source>
</evidence>
<dbReference type="SUPFAM" id="SSF52540">
    <property type="entry name" value="P-loop containing nucleoside triphosphate hydrolases"/>
    <property type="match status" value="1"/>
</dbReference>
<feature type="region of interest" description="Disordered" evidence="12">
    <location>
        <begin position="457"/>
        <end position="571"/>
    </location>
</feature>
<comment type="caution">
    <text evidence="16">The sequence shown here is derived from an EMBL/GenBank/DDBJ whole genome shotgun (WGS) entry which is preliminary data.</text>
</comment>
<proteinExistence type="inferred from homology"/>
<accession>B1FKQ2</accession>
<dbReference type="InterPro" id="IPR044742">
    <property type="entry name" value="DEAD/DEAH_RhlB"/>
</dbReference>
<dbReference type="PROSITE" id="PS51195">
    <property type="entry name" value="Q_MOTIF"/>
    <property type="match status" value="1"/>
</dbReference>
<keyword evidence="2" id="KW-0963">Cytoplasm</keyword>
<keyword evidence="6 11" id="KW-0067">ATP-binding</keyword>
<evidence type="ECO:0000256" key="9">
    <source>
        <dbReference type="ARBA" id="ARBA00074363"/>
    </source>
</evidence>
<evidence type="ECO:0000313" key="16">
    <source>
        <dbReference type="EMBL" id="EDT01868.1"/>
    </source>
</evidence>
<dbReference type="InterPro" id="IPR014001">
    <property type="entry name" value="Helicase_ATP-bd"/>
</dbReference>
<evidence type="ECO:0000256" key="2">
    <source>
        <dbReference type="ARBA" id="ARBA00022490"/>
    </source>
</evidence>
<feature type="domain" description="DEAD-box RNA helicase Q" evidence="15">
    <location>
        <begin position="85"/>
        <end position="113"/>
    </location>
</feature>
<feature type="compositionally biased region" description="Polar residues" evidence="12">
    <location>
        <begin position="534"/>
        <end position="545"/>
    </location>
</feature>
<dbReference type="AlphaFoldDB" id="B1FKQ2"/>
<dbReference type="InterPro" id="IPR027417">
    <property type="entry name" value="P-loop_NTPase"/>
</dbReference>
<dbReference type="PROSITE" id="PS51192">
    <property type="entry name" value="HELICASE_ATP_BIND_1"/>
    <property type="match status" value="1"/>
</dbReference>
<dbReference type="InterPro" id="IPR050079">
    <property type="entry name" value="DEAD_box_RNA_helicase"/>
</dbReference>
<evidence type="ECO:0000256" key="1">
    <source>
        <dbReference type="ARBA" id="ARBA00012552"/>
    </source>
</evidence>
<evidence type="ECO:0000256" key="12">
    <source>
        <dbReference type="SAM" id="MobiDB-lite"/>
    </source>
</evidence>
<dbReference type="Proteomes" id="UP000005463">
    <property type="component" value="Unassembled WGS sequence"/>
</dbReference>
<feature type="short sequence motif" description="Q motif" evidence="10">
    <location>
        <begin position="85"/>
        <end position="113"/>
    </location>
</feature>
<comment type="similarity">
    <text evidence="7 11">Belongs to the DEAD box helicase family.</text>
</comment>
<name>B1FKQ2_9BURK</name>
<dbReference type="GO" id="GO:0003724">
    <property type="term" value="F:RNA helicase activity"/>
    <property type="evidence" value="ECO:0007669"/>
    <property type="project" value="UniProtKB-EC"/>
</dbReference>
<dbReference type="EC" id="3.6.4.13" evidence="1"/>
<dbReference type="CDD" id="cd18787">
    <property type="entry name" value="SF2_C_DEAD"/>
    <property type="match status" value="1"/>
</dbReference>
<keyword evidence="5 11" id="KW-0347">Helicase</keyword>
<dbReference type="PANTHER" id="PTHR47959">
    <property type="entry name" value="ATP-DEPENDENT RNA HELICASE RHLE-RELATED"/>
    <property type="match status" value="1"/>
</dbReference>
<organism evidence="16 17">
    <name type="scientific">Burkholderia ambifaria IOP40-10</name>
    <dbReference type="NCBI Taxonomy" id="396596"/>
    <lineage>
        <taxon>Bacteria</taxon>
        <taxon>Pseudomonadati</taxon>
        <taxon>Pseudomonadota</taxon>
        <taxon>Betaproteobacteria</taxon>
        <taxon>Burkholderiales</taxon>
        <taxon>Burkholderiaceae</taxon>
        <taxon>Burkholderia</taxon>
        <taxon>Burkholderia cepacia complex</taxon>
    </lineage>
</organism>
<evidence type="ECO:0000256" key="8">
    <source>
        <dbReference type="ARBA" id="ARBA00047984"/>
    </source>
</evidence>
<dbReference type="FunFam" id="3.40.50.300:FF:000108">
    <property type="entry name" value="ATP-dependent RNA helicase RhlE"/>
    <property type="match status" value="1"/>
</dbReference>
<feature type="domain" description="Helicase C-terminal" evidence="14">
    <location>
        <begin position="305"/>
        <end position="465"/>
    </location>
</feature>
<dbReference type="GO" id="GO:0005524">
    <property type="term" value="F:ATP binding"/>
    <property type="evidence" value="ECO:0007669"/>
    <property type="project" value="UniProtKB-KW"/>
</dbReference>
<dbReference type="Pfam" id="PF00270">
    <property type="entry name" value="DEAD"/>
    <property type="match status" value="1"/>
</dbReference>
<evidence type="ECO:0000256" key="6">
    <source>
        <dbReference type="ARBA" id="ARBA00022840"/>
    </source>
</evidence>
<keyword evidence="3 11" id="KW-0547">Nucleotide-binding</keyword>
<dbReference type="SMART" id="SM00487">
    <property type="entry name" value="DEXDc"/>
    <property type="match status" value="1"/>
</dbReference>
<evidence type="ECO:0000259" key="14">
    <source>
        <dbReference type="PROSITE" id="PS51194"/>
    </source>
</evidence>
<dbReference type="InterPro" id="IPR001650">
    <property type="entry name" value="Helicase_C-like"/>
</dbReference>
<evidence type="ECO:0000256" key="3">
    <source>
        <dbReference type="ARBA" id="ARBA00022741"/>
    </source>
</evidence>
<dbReference type="SMART" id="SM00490">
    <property type="entry name" value="HELICc"/>
    <property type="match status" value="1"/>
</dbReference>
<evidence type="ECO:0000259" key="15">
    <source>
        <dbReference type="PROSITE" id="PS51195"/>
    </source>
</evidence>
<dbReference type="PATRIC" id="fig|396596.7.peg.2844"/>
<dbReference type="PROSITE" id="PS51194">
    <property type="entry name" value="HELICASE_CTER"/>
    <property type="match status" value="1"/>
</dbReference>
<dbReference type="GO" id="GO:0009266">
    <property type="term" value="P:response to temperature stimulus"/>
    <property type="evidence" value="ECO:0007669"/>
    <property type="project" value="UniProtKB-ARBA"/>
</dbReference>
<dbReference type="Gene3D" id="3.40.50.300">
    <property type="entry name" value="P-loop containing nucleotide triphosphate hydrolases"/>
    <property type="match status" value="2"/>
</dbReference>
<reference evidence="16 17" key="1">
    <citation type="submission" date="2008-03" db="EMBL/GenBank/DDBJ databases">
        <title>Sequencing of the draft genome and assembly of Burkholderia ambifaria IOP40-10.</title>
        <authorList>
            <consortium name="US DOE Joint Genome Institute (JGI-PGF)"/>
            <person name="Copeland A."/>
            <person name="Lucas S."/>
            <person name="Lapidus A."/>
            <person name="Glavina del Rio T."/>
            <person name="Dalin E."/>
            <person name="Tice H."/>
            <person name="Bruce D."/>
            <person name="Goodwin L."/>
            <person name="Pitluck S."/>
            <person name="Larimer F."/>
            <person name="Land M.L."/>
            <person name="Hauser L."/>
            <person name="Tiedje J."/>
            <person name="Richardson P."/>
        </authorList>
    </citation>
    <scope>NUCLEOTIDE SEQUENCE [LARGE SCALE GENOMIC DNA]</scope>
    <source>
        <strain evidence="16 17">IOP40-10</strain>
    </source>
</reference>
<dbReference type="InterPro" id="IPR011545">
    <property type="entry name" value="DEAD/DEAH_box_helicase_dom"/>
</dbReference>
<feature type="compositionally biased region" description="Basic and acidic residues" evidence="12">
    <location>
        <begin position="468"/>
        <end position="499"/>
    </location>
</feature>
<evidence type="ECO:0000259" key="13">
    <source>
        <dbReference type="PROSITE" id="PS51192"/>
    </source>
</evidence>
<evidence type="ECO:0000256" key="7">
    <source>
        <dbReference type="ARBA" id="ARBA00038437"/>
    </source>
</evidence>
<evidence type="ECO:0000313" key="17">
    <source>
        <dbReference type="Proteomes" id="UP000005463"/>
    </source>
</evidence>
<dbReference type="GO" id="GO:0003676">
    <property type="term" value="F:nucleic acid binding"/>
    <property type="evidence" value="ECO:0007669"/>
    <property type="project" value="InterPro"/>
</dbReference>
<evidence type="ECO:0000256" key="4">
    <source>
        <dbReference type="ARBA" id="ARBA00022801"/>
    </source>
</evidence>
<dbReference type="InterPro" id="IPR014014">
    <property type="entry name" value="RNA_helicase_DEAD_Q_motif"/>
</dbReference>
<evidence type="ECO:0000256" key="5">
    <source>
        <dbReference type="ARBA" id="ARBA00022806"/>
    </source>
</evidence>
<dbReference type="PROSITE" id="PS00039">
    <property type="entry name" value="DEAD_ATP_HELICASE"/>
    <property type="match status" value="1"/>
</dbReference>
<dbReference type="Pfam" id="PF00271">
    <property type="entry name" value="Helicase_C"/>
    <property type="match status" value="1"/>
</dbReference>
<feature type="domain" description="Helicase ATP-binding" evidence="13">
    <location>
        <begin position="116"/>
        <end position="294"/>
    </location>
</feature>
<sequence length="571" mass="62200">MAAQCYNTALSAGIRAERSPHGLWCPLFESNRSRAPERRRAARRGSVYFRIVMSAGPAGLTHDVPAAPFERNATMSDSVAKPVDATFDQFGLAADILKAIAEQGYTTPTPIQAQAIPVVLAGRDVMGAAQTGTGKTASFSLPIIQRLLPQASTSASPARHPVRALILTPTRELADQVAANVHAYAKHTSLRSAVVFGGVDMNPQMAELRRGVEILIATPGRLLDHVQQKTANLGQVQILVLDEADRMLDMGFLPDLQRILNLLPKERQTLLFSATFSPEIKKLASTYLRNPQTIEVARSNSTNANVTQIVYDVAEGDKHSAVVQLLRDRGLKQVIVFCNSKIGASRLARNLERDGVVASAIHGDKSQLERMQALDAFKRGEIEALVATDVAARGLDIVELPAVINFDLPFNAEDYVHRIGRTGRAGATGDALSLCSPNERKQLADIEKLIKRPLEVQTLALDKPSRHRHDERGGERAGERSGERAGERGGRRERDEHRGASARRSGGSERGGHHRRHEAPVDDFFLKPYEPSVPATQPEETQSAQQHEKKGPKRQVAALLGGFGMPRKPSA</sequence>
<keyword evidence="4 11" id="KW-0378">Hydrolase</keyword>
<evidence type="ECO:0000256" key="10">
    <source>
        <dbReference type="PROSITE-ProRule" id="PRU00552"/>
    </source>
</evidence>
<dbReference type="PANTHER" id="PTHR47959:SF13">
    <property type="entry name" value="ATP-DEPENDENT RNA HELICASE RHLE"/>
    <property type="match status" value="1"/>
</dbReference>
<comment type="catalytic activity">
    <reaction evidence="8">
        <text>ATP + H2O = ADP + phosphate + H(+)</text>
        <dbReference type="Rhea" id="RHEA:13065"/>
        <dbReference type="ChEBI" id="CHEBI:15377"/>
        <dbReference type="ChEBI" id="CHEBI:15378"/>
        <dbReference type="ChEBI" id="CHEBI:30616"/>
        <dbReference type="ChEBI" id="CHEBI:43474"/>
        <dbReference type="ChEBI" id="CHEBI:456216"/>
        <dbReference type="EC" id="3.6.4.13"/>
    </reaction>
</comment>
<dbReference type="InterPro" id="IPR000629">
    <property type="entry name" value="RNA-helicase_DEAD-box_CS"/>
</dbReference>
<dbReference type="GO" id="GO:0005829">
    <property type="term" value="C:cytosol"/>
    <property type="evidence" value="ECO:0007669"/>
    <property type="project" value="TreeGrafter"/>
</dbReference>